<protein>
    <recommendedName>
        <fullName evidence="5">DUF4806 domain-containing protein</fullName>
    </recommendedName>
</protein>
<evidence type="ECO:0000313" key="3">
    <source>
        <dbReference type="EMBL" id="EZA49095.1"/>
    </source>
</evidence>
<dbReference type="AlphaFoldDB" id="A0A026VZK8"/>
<sequence>FCIAEFPLEKNATSVIPSSWIKTKEGSTFCLWPTKLSNSETSIAIKRGDSPDADWEEKLIIKIYPKKRCGVPFKKCQNKHSALYNSGSTGLDTEDTENDENSIENAVPIFPSPIGYSCKRPSKTSKPPCAPSQCKKQRLEVGSDLSGFKDVGSQSSSKEPNESNSASASEEHLNNVSQNITSSKCAEKIQDSEEDSDVNSSSGTSDAESSNFEDKDAERNKNNTLIQEFNAENKSTKVIDSFLDQQFKKSGIDTTNELGIMSEYTIRRLFRWMYKLNLQNKQLQQSIEELKSMLQRKSFKTSATVVPDLILPCANPDEVEFLSTKAAGNTALHIGYTLIGLIMTPYCGGYYTWDGLHKSTKKLAVKSHRNLHKALEDAMNALIVKNEGGTVIVTSDAIKKKAGRWLTTFETRLKPEDSQPVLPWNSQ</sequence>
<feature type="region of interest" description="Disordered" evidence="2">
    <location>
        <begin position="145"/>
        <end position="220"/>
    </location>
</feature>
<reference evidence="3 4" key="1">
    <citation type="journal article" date="2014" name="Curr. Biol.">
        <title>The genome of the clonal raider ant Cerapachys biroi.</title>
        <authorList>
            <person name="Oxley P.R."/>
            <person name="Ji L."/>
            <person name="Fetter-Pruneda I."/>
            <person name="McKenzie S.K."/>
            <person name="Li C."/>
            <person name="Hu H."/>
            <person name="Zhang G."/>
            <person name="Kronauer D.J."/>
        </authorList>
    </citation>
    <scope>NUCLEOTIDE SEQUENCE [LARGE SCALE GENOMIC DNA]</scope>
</reference>
<dbReference type="Proteomes" id="UP000053097">
    <property type="component" value="Unassembled WGS sequence"/>
</dbReference>
<evidence type="ECO:0000256" key="2">
    <source>
        <dbReference type="SAM" id="MobiDB-lite"/>
    </source>
</evidence>
<dbReference type="EMBL" id="KK107540">
    <property type="protein sequence ID" value="EZA49095.1"/>
    <property type="molecule type" value="Genomic_DNA"/>
</dbReference>
<feature type="compositionally biased region" description="Low complexity" evidence="2">
    <location>
        <begin position="153"/>
        <end position="168"/>
    </location>
</feature>
<feature type="region of interest" description="Disordered" evidence="2">
    <location>
        <begin position="86"/>
        <end position="108"/>
    </location>
</feature>
<feature type="compositionally biased region" description="Acidic residues" evidence="2">
    <location>
        <begin position="92"/>
        <end position="102"/>
    </location>
</feature>
<name>A0A026VZK8_OOCBI</name>
<proteinExistence type="predicted"/>
<feature type="coiled-coil region" evidence="1">
    <location>
        <begin position="273"/>
        <end position="300"/>
    </location>
</feature>
<keyword evidence="4" id="KW-1185">Reference proteome</keyword>
<feature type="non-terminal residue" evidence="3">
    <location>
        <position position="1"/>
    </location>
</feature>
<keyword evidence="1" id="KW-0175">Coiled coil</keyword>
<feature type="non-terminal residue" evidence="3">
    <location>
        <position position="427"/>
    </location>
</feature>
<dbReference type="OrthoDB" id="10028922at2759"/>
<accession>A0A026VZK8</accession>
<organism evidence="3 4">
    <name type="scientific">Ooceraea biroi</name>
    <name type="common">Clonal raider ant</name>
    <name type="synonym">Cerapachys biroi</name>
    <dbReference type="NCBI Taxonomy" id="2015173"/>
    <lineage>
        <taxon>Eukaryota</taxon>
        <taxon>Metazoa</taxon>
        <taxon>Ecdysozoa</taxon>
        <taxon>Arthropoda</taxon>
        <taxon>Hexapoda</taxon>
        <taxon>Insecta</taxon>
        <taxon>Pterygota</taxon>
        <taxon>Neoptera</taxon>
        <taxon>Endopterygota</taxon>
        <taxon>Hymenoptera</taxon>
        <taxon>Apocrita</taxon>
        <taxon>Aculeata</taxon>
        <taxon>Formicoidea</taxon>
        <taxon>Formicidae</taxon>
        <taxon>Dorylinae</taxon>
        <taxon>Ooceraea</taxon>
    </lineage>
</organism>
<gene>
    <name evidence="3" type="ORF">X777_12635</name>
</gene>
<evidence type="ECO:0000256" key="1">
    <source>
        <dbReference type="SAM" id="Coils"/>
    </source>
</evidence>
<evidence type="ECO:0000313" key="4">
    <source>
        <dbReference type="Proteomes" id="UP000053097"/>
    </source>
</evidence>
<evidence type="ECO:0008006" key="5">
    <source>
        <dbReference type="Google" id="ProtNLM"/>
    </source>
</evidence>